<keyword evidence="6 11" id="KW-0547">Nucleotide-binding</keyword>
<keyword evidence="5 11" id="KW-0545">Nucleotide biosynthesis</keyword>
<gene>
    <name evidence="11" type="primary">tmk</name>
    <name evidence="13" type="ORF">SAMN05444373_103528</name>
</gene>
<dbReference type="InterPro" id="IPR018094">
    <property type="entry name" value="Thymidylate_kinase"/>
</dbReference>
<dbReference type="EC" id="2.7.4.9" evidence="2 11"/>
<dbReference type="Gene3D" id="3.40.50.300">
    <property type="entry name" value="P-loop containing nucleotide triphosphate hydrolases"/>
    <property type="match status" value="1"/>
</dbReference>
<evidence type="ECO:0000256" key="10">
    <source>
        <dbReference type="ARBA" id="ARBA00057735"/>
    </source>
</evidence>
<dbReference type="PANTHER" id="PTHR10344:SF4">
    <property type="entry name" value="UMP-CMP KINASE 2, MITOCHONDRIAL"/>
    <property type="match status" value="1"/>
</dbReference>
<evidence type="ECO:0000256" key="9">
    <source>
        <dbReference type="ARBA" id="ARBA00048743"/>
    </source>
</evidence>
<keyword evidence="7 11" id="KW-0418">Kinase</keyword>
<evidence type="ECO:0000256" key="5">
    <source>
        <dbReference type="ARBA" id="ARBA00022727"/>
    </source>
</evidence>
<dbReference type="Proteomes" id="UP000324781">
    <property type="component" value="Unassembled WGS sequence"/>
</dbReference>
<evidence type="ECO:0000256" key="6">
    <source>
        <dbReference type="ARBA" id="ARBA00022741"/>
    </source>
</evidence>
<dbReference type="RefSeq" id="WP_149679074.1">
    <property type="nucleotide sequence ID" value="NZ_FQZP01000035.1"/>
</dbReference>
<evidence type="ECO:0000313" key="13">
    <source>
        <dbReference type="EMBL" id="SHJ25855.1"/>
    </source>
</evidence>
<dbReference type="OrthoDB" id="9774907at2"/>
<accession>A0A1M6HUI6</accession>
<keyword evidence="14" id="KW-1185">Reference proteome</keyword>
<evidence type="ECO:0000259" key="12">
    <source>
        <dbReference type="Pfam" id="PF02223"/>
    </source>
</evidence>
<dbReference type="PROSITE" id="PS01331">
    <property type="entry name" value="THYMIDYLATE_KINASE"/>
    <property type="match status" value="1"/>
</dbReference>
<organism evidence="13 14">
    <name type="scientific">Thermoclostridium caenicola</name>
    <dbReference type="NCBI Taxonomy" id="659425"/>
    <lineage>
        <taxon>Bacteria</taxon>
        <taxon>Bacillati</taxon>
        <taxon>Bacillota</taxon>
        <taxon>Clostridia</taxon>
        <taxon>Eubacteriales</taxon>
        <taxon>Oscillospiraceae</taxon>
        <taxon>Thermoclostridium</taxon>
    </lineage>
</organism>
<dbReference type="InterPro" id="IPR039430">
    <property type="entry name" value="Thymidylate_kin-like_dom"/>
</dbReference>
<evidence type="ECO:0000256" key="3">
    <source>
        <dbReference type="ARBA" id="ARBA00017144"/>
    </source>
</evidence>
<dbReference type="NCBIfam" id="TIGR00041">
    <property type="entry name" value="DTMP_kinase"/>
    <property type="match status" value="1"/>
</dbReference>
<keyword evidence="4 11" id="KW-0808">Transferase</keyword>
<dbReference type="Pfam" id="PF02223">
    <property type="entry name" value="Thymidylate_kin"/>
    <property type="match status" value="1"/>
</dbReference>
<keyword evidence="8 11" id="KW-0067">ATP-binding</keyword>
<comment type="catalytic activity">
    <reaction evidence="9 11">
        <text>dTMP + ATP = dTDP + ADP</text>
        <dbReference type="Rhea" id="RHEA:13517"/>
        <dbReference type="ChEBI" id="CHEBI:30616"/>
        <dbReference type="ChEBI" id="CHEBI:58369"/>
        <dbReference type="ChEBI" id="CHEBI:63528"/>
        <dbReference type="ChEBI" id="CHEBI:456216"/>
        <dbReference type="EC" id="2.7.4.9"/>
    </reaction>
</comment>
<dbReference type="InterPro" id="IPR018095">
    <property type="entry name" value="Thymidylate_kin_CS"/>
</dbReference>
<proteinExistence type="inferred from homology"/>
<comment type="similarity">
    <text evidence="1 11">Belongs to the thymidylate kinase family.</text>
</comment>
<name>A0A1M6HUI6_9FIRM</name>
<dbReference type="GO" id="GO:0005829">
    <property type="term" value="C:cytosol"/>
    <property type="evidence" value="ECO:0007669"/>
    <property type="project" value="TreeGrafter"/>
</dbReference>
<dbReference type="InterPro" id="IPR027417">
    <property type="entry name" value="P-loop_NTPase"/>
</dbReference>
<evidence type="ECO:0000256" key="11">
    <source>
        <dbReference type="HAMAP-Rule" id="MF_00165"/>
    </source>
</evidence>
<comment type="function">
    <text evidence="10 11">Phosphorylation of dTMP to form dTDP in both de novo and salvage pathways of dTTP synthesis.</text>
</comment>
<dbReference type="GO" id="GO:0005524">
    <property type="term" value="F:ATP binding"/>
    <property type="evidence" value="ECO:0007669"/>
    <property type="project" value="UniProtKB-UniRule"/>
</dbReference>
<dbReference type="EMBL" id="FQZP01000035">
    <property type="protein sequence ID" value="SHJ25855.1"/>
    <property type="molecule type" value="Genomic_DNA"/>
</dbReference>
<dbReference type="GO" id="GO:0006235">
    <property type="term" value="P:dTTP biosynthetic process"/>
    <property type="evidence" value="ECO:0007669"/>
    <property type="project" value="UniProtKB-UniRule"/>
</dbReference>
<evidence type="ECO:0000256" key="8">
    <source>
        <dbReference type="ARBA" id="ARBA00022840"/>
    </source>
</evidence>
<evidence type="ECO:0000256" key="1">
    <source>
        <dbReference type="ARBA" id="ARBA00009776"/>
    </source>
</evidence>
<evidence type="ECO:0000256" key="7">
    <source>
        <dbReference type="ARBA" id="ARBA00022777"/>
    </source>
</evidence>
<feature type="binding site" evidence="11">
    <location>
        <begin position="11"/>
        <end position="18"/>
    </location>
    <ligand>
        <name>ATP</name>
        <dbReference type="ChEBI" id="CHEBI:30616"/>
    </ligand>
</feature>
<dbReference type="PANTHER" id="PTHR10344">
    <property type="entry name" value="THYMIDYLATE KINASE"/>
    <property type="match status" value="1"/>
</dbReference>
<dbReference type="FunFam" id="3.40.50.300:FF:000225">
    <property type="entry name" value="Thymidylate kinase"/>
    <property type="match status" value="1"/>
</dbReference>
<evidence type="ECO:0000256" key="2">
    <source>
        <dbReference type="ARBA" id="ARBA00012980"/>
    </source>
</evidence>
<protein>
    <recommendedName>
        <fullName evidence="3 11">Thymidylate kinase</fullName>
        <ecNumber evidence="2 11">2.7.4.9</ecNumber>
    </recommendedName>
    <alternativeName>
        <fullName evidence="11">dTMP kinase</fullName>
    </alternativeName>
</protein>
<dbReference type="AlphaFoldDB" id="A0A1M6HUI6"/>
<dbReference type="GO" id="GO:0006233">
    <property type="term" value="P:dTDP biosynthetic process"/>
    <property type="evidence" value="ECO:0007669"/>
    <property type="project" value="InterPro"/>
</dbReference>
<feature type="domain" description="Thymidylate kinase-like" evidence="12">
    <location>
        <begin position="9"/>
        <end position="199"/>
    </location>
</feature>
<dbReference type="GO" id="GO:0006227">
    <property type="term" value="P:dUDP biosynthetic process"/>
    <property type="evidence" value="ECO:0007669"/>
    <property type="project" value="TreeGrafter"/>
</dbReference>
<evidence type="ECO:0000313" key="14">
    <source>
        <dbReference type="Proteomes" id="UP000324781"/>
    </source>
</evidence>
<evidence type="ECO:0000256" key="4">
    <source>
        <dbReference type="ARBA" id="ARBA00022679"/>
    </source>
</evidence>
<dbReference type="HAMAP" id="MF_00165">
    <property type="entry name" value="Thymidylate_kinase"/>
    <property type="match status" value="1"/>
</dbReference>
<sequence length="212" mass="23516">MNEGIFITFEGNDGSGKTTQIGLLADYLKQRGLEVLILREPGGTSIGEKIRDILLDNSNQGMCAVAEMLLYAASRAQLVSTIIKPALAENKAVICDRFVDSSMAYQGIGRGLGTEKVWMVNQLAIDGCLPDITFFMDVDADTAMARRNAKGEEADRIESEDMVFHRRVYSGYLELAKSFPDRIRRIDVNRNPDAVFAEIRGYVDELLKKAGR</sequence>
<reference evidence="13 14" key="1">
    <citation type="submission" date="2016-11" db="EMBL/GenBank/DDBJ databases">
        <authorList>
            <person name="Varghese N."/>
            <person name="Submissions S."/>
        </authorList>
    </citation>
    <scope>NUCLEOTIDE SEQUENCE [LARGE SCALE GENOMIC DNA]</scope>
    <source>
        <strain evidence="13 14">DSM 19027</strain>
    </source>
</reference>
<dbReference type="GO" id="GO:0004798">
    <property type="term" value="F:dTMP kinase activity"/>
    <property type="evidence" value="ECO:0007669"/>
    <property type="project" value="UniProtKB-UniRule"/>
</dbReference>
<dbReference type="CDD" id="cd01672">
    <property type="entry name" value="TMPK"/>
    <property type="match status" value="1"/>
</dbReference>
<dbReference type="SUPFAM" id="SSF52540">
    <property type="entry name" value="P-loop containing nucleoside triphosphate hydrolases"/>
    <property type="match status" value="1"/>
</dbReference>